<evidence type="ECO:0000313" key="2">
    <source>
        <dbReference type="Proteomes" id="UP000823914"/>
    </source>
</evidence>
<reference evidence="1" key="1">
    <citation type="journal article" date="2021" name="PeerJ">
        <title>Extensive microbial diversity within the chicken gut microbiome revealed by metagenomics and culture.</title>
        <authorList>
            <person name="Gilroy R."/>
            <person name="Ravi A."/>
            <person name="Getino M."/>
            <person name="Pursley I."/>
            <person name="Horton D.L."/>
            <person name="Alikhan N.F."/>
            <person name="Baker D."/>
            <person name="Gharbi K."/>
            <person name="Hall N."/>
            <person name="Watson M."/>
            <person name="Adriaenssens E.M."/>
            <person name="Foster-Nyarko E."/>
            <person name="Jarju S."/>
            <person name="Secka A."/>
            <person name="Antonio M."/>
            <person name="Oren A."/>
            <person name="Chaudhuri R.R."/>
            <person name="La Ragione R."/>
            <person name="Hildebrand F."/>
            <person name="Pallen M.J."/>
        </authorList>
    </citation>
    <scope>NUCLEOTIDE SEQUENCE</scope>
    <source>
        <strain evidence="1">Gambia15-2214</strain>
    </source>
</reference>
<protein>
    <submittedName>
        <fullName evidence="1">Uncharacterized protein</fullName>
    </submittedName>
</protein>
<proteinExistence type="predicted"/>
<gene>
    <name evidence="1" type="ORF">IAA16_01945</name>
</gene>
<reference evidence="1" key="2">
    <citation type="submission" date="2021-04" db="EMBL/GenBank/DDBJ databases">
        <authorList>
            <person name="Gilroy R."/>
        </authorList>
    </citation>
    <scope>NUCLEOTIDE SEQUENCE</scope>
    <source>
        <strain evidence="1">Gambia15-2214</strain>
    </source>
</reference>
<sequence length="94" mass="10748">MCWKCGKQIDLSVKIYRSTVCPTCGQDLHSCKNCKFYVPGAHYDCHETIEEAVTDKEHGNFCDFFSPKISFEITSRVATQAQEAKDKFNKLFSL</sequence>
<dbReference type="AlphaFoldDB" id="A0A9E2L0J7"/>
<organism evidence="1 2">
    <name type="scientific">Candidatus Treponema excrementipullorum</name>
    <dbReference type="NCBI Taxonomy" id="2838768"/>
    <lineage>
        <taxon>Bacteria</taxon>
        <taxon>Pseudomonadati</taxon>
        <taxon>Spirochaetota</taxon>
        <taxon>Spirochaetia</taxon>
        <taxon>Spirochaetales</taxon>
        <taxon>Treponemataceae</taxon>
        <taxon>Treponema</taxon>
    </lineage>
</organism>
<evidence type="ECO:0000313" key="1">
    <source>
        <dbReference type="EMBL" id="MBU3849308.1"/>
    </source>
</evidence>
<name>A0A9E2L0J7_9SPIR</name>
<dbReference type="EMBL" id="JAHLFV010000043">
    <property type="protein sequence ID" value="MBU3849308.1"/>
    <property type="molecule type" value="Genomic_DNA"/>
</dbReference>
<dbReference type="Proteomes" id="UP000823914">
    <property type="component" value="Unassembled WGS sequence"/>
</dbReference>
<accession>A0A9E2L0J7</accession>
<comment type="caution">
    <text evidence="1">The sequence shown here is derived from an EMBL/GenBank/DDBJ whole genome shotgun (WGS) entry which is preliminary data.</text>
</comment>